<keyword evidence="2" id="KW-0812">Transmembrane</keyword>
<feature type="transmembrane region" description="Helical" evidence="2">
    <location>
        <begin position="263"/>
        <end position="280"/>
    </location>
</feature>
<protein>
    <submittedName>
        <fullName evidence="3">Uncharacterized protein</fullName>
    </submittedName>
</protein>
<dbReference type="EMBL" id="CAJNJA010008256">
    <property type="protein sequence ID" value="CAE7234551.1"/>
    <property type="molecule type" value="Genomic_DNA"/>
</dbReference>
<reference evidence="3" key="1">
    <citation type="submission" date="2021-02" db="EMBL/GenBank/DDBJ databases">
        <authorList>
            <person name="Dougan E. K."/>
            <person name="Rhodes N."/>
            <person name="Thang M."/>
            <person name="Chan C."/>
        </authorList>
    </citation>
    <scope>NUCLEOTIDE SEQUENCE</scope>
</reference>
<dbReference type="Gene3D" id="1.20.58.390">
    <property type="entry name" value="Neurotransmitter-gated ion-channel transmembrane domain"/>
    <property type="match status" value="1"/>
</dbReference>
<keyword evidence="2" id="KW-1133">Transmembrane helix</keyword>
<keyword evidence="2" id="KW-0472">Membrane</keyword>
<dbReference type="Proteomes" id="UP000601435">
    <property type="component" value="Unassembled WGS sequence"/>
</dbReference>
<proteinExistence type="predicted"/>
<evidence type="ECO:0000313" key="3">
    <source>
        <dbReference type="EMBL" id="CAE7234551.1"/>
    </source>
</evidence>
<dbReference type="PANTHER" id="PTHR18945">
    <property type="entry name" value="NEUROTRANSMITTER GATED ION CHANNEL"/>
    <property type="match status" value="1"/>
</dbReference>
<dbReference type="GO" id="GO:0016020">
    <property type="term" value="C:membrane"/>
    <property type="evidence" value="ECO:0007669"/>
    <property type="project" value="UniProtKB-SubCell"/>
</dbReference>
<evidence type="ECO:0000256" key="2">
    <source>
        <dbReference type="SAM" id="Phobius"/>
    </source>
</evidence>
<feature type="transmembrane region" description="Helical" evidence="2">
    <location>
        <begin position="292"/>
        <end position="313"/>
    </location>
</feature>
<dbReference type="GO" id="GO:0005230">
    <property type="term" value="F:extracellular ligand-gated monoatomic ion channel activity"/>
    <property type="evidence" value="ECO:0007669"/>
    <property type="project" value="InterPro"/>
</dbReference>
<dbReference type="InterPro" id="IPR036734">
    <property type="entry name" value="Neur_chan_lig-bd_sf"/>
</dbReference>
<dbReference type="AlphaFoldDB" id="A0A812KQZ4"/>
<keyword evidence="4" id="KW-1185">Reference proteome</keyword>
<comment type="caution">
    <text evidence="3">The sequence shown here is derived from an EMBL/GenBank/DDBJ whole genome shotgun (WGS) entry which is preliminary data.</text>
</comment>
<evidence type="ECO:0000313" key="4">
    <source>
        <dbReference type="Proteomes" id="UP000601435"/>
    </source>
</evidence>
<dbReference type="SUPFAM" id="SSF90112">
    <property type="entry name" value="Neurotransmitter-gated ion-channel transmembrane pore"/>
    <property type="match status" value="1"/>
</dbReference>
<dbReference type="InterPro" id="IPR036719">
    <property type="entry name" value="Neuro-gated_channel_TM_sf"/>
</dbReference>
<feature type="transmembrane region" description="Helical" evidence="2">
    <location>
        <begin position="197"/>
        <end position="218"/>
    </location>
</feature>
<organism evidence="3 4">
    <name type="scientific">Symbiodinium necroappetens</name>
    <dbReference type="NCBI Taxonomy" id="1628268"/>
    <lineage>
        <taxon>Eukaryota</taxon>
        <taxon>Sar</taxon>
        <taxon>Alveolata</taxon>
        <taxon>Dinophyceae</taxon>
        <taxon>Suessiales</taxon>
        <taxon>Symbiodiniaceae</taxon>
        <taxon>Symbiodinium</taxon>
    </lineage>
</organism>
<evidence type="ECO:0000256" key="1">
    <source>
        <dbReference type="ARBA" id="ARBA00004141"/>
    </source>
</evidence>
<name>A0A812KQZ4_9DINO</name>
<feature type="transmembrane region" description="Helical" evidence="2">
    <location>
        <begin position="230"/>
        <end position="251"/>
    </location>
</feature>
<sequence>MRVSPSEIADRVRRSSDSGSPKYFMAVRANVDKLMQIKQLEESFSARFFFEARLKGGLAERFLRRTARNCLEEPTDESPKPKVWMDYKDGSSVVKMSWVIAGEFAEKLELKSFPFDCQELSVTLCLGVPCLAGKEQVCFQRPDEDESKVILNVFSLQNSWMRPERVFLKFDWTDKDKNWQGHQFPTVKISVYLQRKYGFYIWNVVLPMFLIASMSACSMSIHIDKVADRLSATLTLVLTAVAYKYITAQMVPTIGYNTWLDKYVLACFWFLVVIVLENCVAGRFDEQTESSWFMFIGIMFILTNIGFAIWAWILVAQATTQAKEGPGAQACCEGCLAELSDDMAGDALCEC</sequence>
<dbReference type="GO" id="GO:0004888">
    <property type="term" value="F:transmembrane signaling receptor activity"/>
    <property type="evidence" value="ECO:0007669"/>
    <property type="project" value="InterPro"/>
</dbReference>
<dbReference type="InterPro" id="IPR006201">
    <property type="entry name" value="Neur_channel"/>
</dbReference>
<dbReference type="OrthoDB" id="407205at2759"/>
<accession>A0A812KQZ4</accession>
<gene>
    <name evidence="3" type="ORF">SNEC2469_LOCUS3840</name>
</gene>
<comment type="subcellular location">
    <subcellularLocation>
        <location evidence="1">Membrane</location>
        <topology evidence="1">Multi-pass membrane protein</topology>
    </subcellularLocation>
</comment>
<dbReference type="InterPro" id="IPR038050">
    <property type="entry name" value="Neuro_actylchol_rec"/>
</dbReference>
<dbReference type="Gene3D" id="2.70.170.10">
    <property type="entry name" value="Neurotransmitter-gated ion-channel ligand-binding domain"/>
    <property type="match status" value="1"/>
</dbReference>